<accession>A0A2G9P2A9</accession>
<evidence type="ECO:0000256" key="1">
    <source>
        <dbReference type="SAM" id="Phobius"/>
    </source>
</evidence>
<sequence length="70" mass="8347">MDKFHADVQLLMPSLLAVSSQLYHTDLCRPFSQTHSHLDFKGTFVILLQQCLLHFLFVAIYRNRWQVQWL</sequence>
<reference evidence="3" key="1">
    <citation type="journal article" date="2017" name="Nat. Commun.">
        <title>The North American bullfrog draft genome provides insight into hormonal regulation of long noncoding RNA.</title>
        <authorList>
            <person name="Hammond S.A."/>
            <person name="Warren R.L."/>
            <person name="Vandervalk B.P."/>
            <person name="Kucuk E."/>
            <person name="Khan H."/>
            <person name="Gibb E.A."/>
            <person name="Pandoh P."/>
            <person name="Kirk H."/>
            <person name="Zhao Y."/>
            <person name="Jones M."/>
            <person name="Mungall A.J."/>
            <person name="Coope R."/>
            <person name="Pleasance S."/>
            <person name="Moore R.A."/>
            <person name="Holt R.A."/>
            <person name="Round J.M."/>
            <person name="Ohora S."/>
            <person name="Walle B.V."/>
            <person name="Veldhoen N."/>
            <person name="Helbing C.C."/>
            <person name="Birol I."/>
        </authorList>
    </citation>
    <scope>NUCLEOTIDE SEQUENCE [LARGE SCALE GENOMIC DNA]</scope>
</reference>
<dbReference type="AlphaFoldDB" id="A0A2G9P2A9"/>
<keyword evidence="1" id="KW-0472">Membrane</keyword>
<keyword evidence="3" id="KW-1185">Reference proteome</keyword>
<name>A0A2G9P2A9_AQUCT</name>
<evidence type="ECO:0000313" key="3">
    <source>
        <dbReference type="Proteomes" id="UP000228934"/>
    </source>
</evidence>
<organism evidence="2 3">
    <name type="scientific">Aquarana catesbeiana</name>
    <name type="common">American bullfrog</name>
    <name type="synonym">Rana catesbeiana</name>
    <dbReference type="NCBI Taxonomy" id="8400"/>
    <lineage>
        <taxon>Eukaryota</taxon>
        <taxon>Metazoa</taxon>
        <taxon>Chordata</taxon>
        <taxon>Craniata</taxon>
        <taxon>Vertebrata</taxon>
        <taxon>Euteleostomi</taxon>
        <taxon>Amphibia</taxon>
        <taxon>Batrachia</taxon>
        <taxon>Anura</taxon>
        <taxon>Neobatrachia</taxon>
        <taxon>Ranoidea</taxon>
        <taxon>Ranidae</taxon>
        <taxon>Aquarana</taxon>
    </lineage>
</organism>
<gene>
    <name evidence="2" type="ORF">AB205_0109680</name>
</gene>
<evidence type="ECO:0000313" key="2">
    <source>
        <dbReference type="EMBL" id="PIN97000.1"/>
    </source>
</evidence>
<dbReference type="Proteomes" id="UP000228934">
    <property type="component" value="Unassembled WGS sequence"/>
</dbReference>
<proteinExistence type="predicted"/>
<keyword evidence="1" id="KW-0812">Transmembrane</keyword>
<protein>
    <submittedName>
        <fullName evidence="2">Uncharacterized protein</fullName>
    </submittedName>
</protein>
<feature type="transmembrane region" description="Helical" evidence="1">
    <location>
        <begin position="42"/>
        <end position="61"/>
    </location>
</feature>
<dbReference type="EMBL" id="KV923119">
    <property type="protein sequence ID" value="PIN97000.1"/>
    <property type="molecule type" value="Genomic_DNA"/>
</dbReference>
<keyword evidence="1" id="KW-1133">Transmembrane helix</keyword>